<dbReference type="EMBL" id="MU806046">
    <property type="protein sequence ID" value="KAJ3841249.1"/>
    <property type="molecule type" value="Genomic_DNA"/>
</dbReference>
<dbReference type="Gene3D" id="3.30.420.10">
    <property type="entry name" value="Ribonuclease H-like superfamily/Ribonuclease H"/>
    <property type="match status" value="1"/>
</dbReference>
<comment type="caution">
    <text evidence="2">The sequence shown here is derived from an EMBL/GenBank/DDBJ whole genome shotgun (WGS) entry which is preliminary data.</text>
</comment>
<dbReference type="PROSITE" id="PS50879">
    <property type="entry name" value="RNASE_H_1"/>
    <property type="match status" value="1"/>
</dbReference>
<feature type="domain" description="RNase H type-1" evidence="1">
    <location>
        <begin position="1"/>
        <end position="131"/>
    </location>
</feature>
<evidence type="ECO:0000259" key="1">
    <source>
        <dbReference type="PROSITE" id="PS50879"/>
    </source>
</evidence>
<evidence type="ECO:0000313" key="3">
    <source>
        <dbReference type="Proteomes" id="UP001163846"/>
    </source>
</evidence>
<feature type="non-terminal residue" evidence="2">
    <location>
        <position position="1"/>
    </location>
</feature>
<proteinExistence type="predicted"/>
<protein>
    <recommendedName>
        <fullName evidence="1">RNase H type-1 domain-containing protein</fullName>
    </recommendedName>
</protein>
<dbReference type="Proteomes" id="UP001163846">
    <property type="component" value="Unassembled WGS sequence"/>
</dbReference>
<dbReference type="CDD" id="cd09276">
    <property type="entry name" value="Rnase_HI_RT_non_LTR"/>
    <property type="match status" value="1"/>
</dbReference>
<dbReference type="InterPro" id="IPR036397">
    <property type="entry name" value="RNaseH_sf"/>
</dbReference>
<dbReference type="GO" id="GO:0004523">
    <property type="term" value="F:RNA-DNA hybrid ribonuclease activity"/>
    <property type="evidence" value="ECO:0007669"/>
    <property type="project" value="InterPro"/>
</dbReference>
<dbReference type="InterPro" id="IPR002156">
    <property type="entry name" value="RNaseH_domain"/>
</dbReference>
<dbReference type="SUPFAM" id="SSF53098">
    <property type="entry name" value="Ribonuclease H-like"/>
    <property type="match status" value="1"/>
</dbReference>
<sequence length="157" mass="17211">DGSGIEGMVGGSTVLYKEGRRVGSLRLRLGSDKEHEVFEGESAGPTLGLELLRRQRNVTTVSLWIDNTSAITATGSNRAGPAHYLMDHFHRLYQQVKRRHPDMEMTVGWVPGHEGVEGNEAADEEAKEAALHGSSPRELLPVVFRKPLPISCSAVRK</sequence>
<dbReference type="Pfam" id="PF00075">
    <property type="entry name" value="RNase_H"/>
    <property type="match status" value="1"/>
</dbReference>
<organism evidence="2 3">
    <name type="scientific">Lentinula raphanica</name>
    <dbReference type="NCBI Taxonomy" id="153919"/>
    <lineage>
        <taxon>Eukaryota</taxon>
        <taxon>Fungi</taxon>
        <taxon>Dikarya</taxon>
        <taxon>Basidiomycota</taxon>
        <taxon>Agaricomycotina</taxon>
        <taxon>Agaricomycetes</taxon>
        <taxon>Agaricomycetidae</taxon>
        <taxon>Agaricales</taxon>
        <taxon>Marasmiineae</taxon>
        <taxon>Omphalotaceae</taxon>
        <taxon>Lentinula</taxon>
    </lineage>
</organism>
<keyword evidence="3" id="KW-1185">Reference proteome</keyword>
<reference evidence="2" key="1">
    <citation type="submission" date="2022-08" db="EMBL/GenBank/DDBJ databases">
        <authorList>
            <consortium name="DOE Joint Genome Institute"/>
            <person name="Min B."/>
            <person name="Riley R."/>
            <person name="Sierra-Patev S."/>
            <person name="Naranjo-Ortiz M."/>
            <person name="Looney B."/>
            <person name="Konkel Z."/>
            <person name="Slot J.C."/>
            <person name="Sakamoto Y."/>
            <person name="Steenwyk J.L."/>
            <person name="Rokas A."/>
            <person name="Carro J."/>
            <person name="Camarero S."/>
            <person name="Ferreira P."/>
            <person name="Molpeceres G."/>
            <person name="Ruiz-Duenas F.J."/>
            <person name="Serrano A."/>
            <person name="Henrissat B."/>
            <person name="Drula E."/>
            <person name="Hughes K.W."/>
            <person name="Mata J.L."/>
            <person name="Ishikawa N.K."/>
            <person name="Vargas-Isla R."/>
            <person name="Ushijima S."/>
            <person name="Smith C.A."/>
            <person name="Ahrendt S."/>
            <person name="Andreopoulos W."/>
            <person name="He G."/>
            <person name="Labutti K."/>
            <person name="Lipzen A."/>
            <person name="Ng V."/>
            <person name="Sandor L."/>
            <person name="Barry K."/>
            <person name="Martinez A.T."/>
            <person name="Xiao Y."/>
            <person name="Gibbons J.G."/>
            <person name="Terashima K."/>
            <person name="Hibbett D.S."/>
            <person name="Grigoriev I.V."/>
        </authorList>
    </citation>
    <scope>NUCLEOTIDE SEQUENCE</scope>
    <source>
        <strain evidence="2">TFB9207</strain>
    </source>
</reference>
<evidence type="ECO:0000313" key="2">
    <source>
        <dbReference type="EMBL" id="KAJ3841249.1"/>
    </source>
</evidence>
<gene>
    <name evidence="2" type="ORF">F5878DRAFT_494747</name>
</gene>
<feature type="non-terminal residue" evidence="2">
    <location>
        <position position="157"/>
    </location>
</feature>
<dbReference type="InterPro" id="IPR012337">
    <property type="entry name" value="RNaseH-like_sf"/>
</dbReference>
<name>A0AA38PE50_9AGAR</name>
<dbReference type="AlphaFoldDB" id="A0AA38PE50"/>
<accession>A0AA38PE50</accession>
<dbReference type="GO" id="GO:0003676">
    <property type="term" value="F:nucleic acid binding"/>
    <property type="evidence" value="ECO:0007669"/>
    <property type="project" value="InterPro"/>
</dbReference>